<feature type="compositionally biased region" description="Basic and acidic residues" evidence="5">
    <location>
        <begin position="82"/>
        <end position="91"/>
    </location>
</feature>
<evidence type="ECO:0000256" key="5">
    <source>
        <dbReference type="SAM" id="MobiDB-lite"/>
    </source>
</evidence>
<evidence type="ECO:0000256" key="2">
    <source>
        <dbReference type="ARBA" id="ARBA00023054"/>
    </source>
</evidence>
<dbReference type="GeneID" id="126892897"/>
<feature type="coiled-coil region" evidence="4">
    <location>
        <begin position="551"/>
        <end position="674"/>
    </location>
</feature>
<sequence length="785" mass="90993">MTEESQKIDLDASGSKPSVNESDDSSKLADKGNVLDDGKLQTDVEVEERSKNNTHLEKKSLDSKELTEKSATSSISSSKLFKSSEKKSIDSKEIIEKSAKLSISSSKLFKSSEKKSLGSKEIIEESATSSISSSKLFKSSEKKSINSKEVTEKTAKLSISSSKLFKSSEKKSLGSKEIIEEPVTSSISSSKPFKSSEKNWLNSKEVTEETAKSSISSSKLLKSSMDVPSPDPKLSEEYGFDPTKSISLTFMDPPAYEFVKRGLLEEKDDDISGLFDNLDDQDAEQEEESLTEEEYHYEEKKRPRTSILSYTLKYDFDRRYDDSLDEHRFKEALTMEMKIPSLGMEMWEEEEEEEEEKEKVVEESLISEESESSLPRSVHVERYHLIAKQLNQSKVINLVLERKLALYFRRKKMPYVFIPEDLPDLAIKRYKRVLDNLDYLSTNATRQRENIINELSRLKHTKREKTIHLDQMFSDLQAREKEVAHGLINTKNGTEMTDEYVEHQLHRQQKNMEEKYKLMVKWIRLTKMVNEKEQAIKAVDKVDEGHYLTNFDKLKSENRLRADKIEEQERELMKYRKKSEETVQILAHIREKISALRSDIQDAIEEDAFLQRNRDVARSSLNDTKIERDRYKRLTKNLEEESGLLSHPHLVQDMKESEKEFEEKKRLLKDLRDGYRLSMKQTKNIRKLLEKREELLAARGSRLITKSSKRKFALHNASFYRQPGFFKPTLPSTILRDVLTDFQINVTKIEYPADSSVKSTKLHPYKGVKYYSAKNRYITSKGVKN</sequence>
<feature type="compositionally biased region" description="Basic and acidic residues" evidence="5">
    <location>
        <begin position="138"/>
        <end position="155"/>
    </location>
</feature>
<feature type="compositionally biased region" description="Basic and acidic residues" evidence="5">
    <location>
        <begin position="1"/>
        <end position="10"/>
    </location>
</feature>
<keyword evidence="3" id="KW-0966">Cell projection</keyword>
<feature type="region of interest" description="Disordered" evidence="5">
    <location>
        <begin position="105"/>
        <end position="239"/>
    </location>
</feature>
<evidence type="ECO:0000313" key="8">
    <source>
        <dbReference type="Proteomes" id="UP001652700"/>
    </source>
</evidence>
<evidence type="ECO:0000256" key="1">
    <source>
        <dbReference type="ARBA" id="ARBA00004138"/>
    </source>
</evidence>
<accession>A0ABM5L8C4</accession>
<feature type="region of interest" description="Disordered" evidence="5">
    <location>
        <begin position="1"/>
        <end position="91"/>
    </location>
</feature>
<evidence type="ECO:0000313" key="7">
    <source>
        <dbReference type="EnsemblMetazoa" id="XP_050518684.1"/>
    </source>
</evidence>
<comment type="subcellular location">
    <subcellularLocation>
        <location evidence="1">Cell projection</location>
        <location evidence="1">Cilium</location>
    </subcellularLocation>
</comment>
<protein>
    <recommendedName>
        <fullName evidence="6">CCDC113/CCDC96 coiled-coil domain-containing protein</fullName>
    </recommendedName>
</protein>
<feature type="compositionally biased region" description="Basic and acidic residues" evidence="5">
    <location>
        <begin position="110"/>
        <end position="123"/>
    </location>
</feature>
<evidence type="ECO:0000256" key="4">
    <source>
        <dbReference type="SAM" id="Coils"/>
    </source>
</evidence>
<dbReference type="Proteomes" id="UP001652700">
    <property type="component" value="Unplaced"/>
</dbReference>
<dbReference type="Pfam" id="PF13870">
    <property type="entry name" value="CCDC113_CCDC96_CC"/>
    <property type="match status" value="1"/>
</dbReference>
<dbReference type="EnsemblMetazoa" id="XM_050662727.1">
    <property type="protein sequence ID" value="XP_050518684.1"/>
    <property type="gene ID" value="LOC126892897"/>
</dbReference>
<feature type="region of interest" description="Disordered" evidence="5">
    <location>
        <begin position="271"/>
        <end position="298"/>
    </location>
</feature>
<feature type="compositionally biased region" description="Low complexity" evidence="5">
    <location>
        <begin position="156"/>
        <end position="165"/>
    </location>
</feature>
<keyword evidence="2 4" id="KW-0175">Coiled coil</keyword>
<feature type="domain" description="CCDC113/CCDC96 coiled-coil" evidence="6">
    <location>
        <begin position="511"/>
        <end position="674"/>
    </location>
</feature>
<feature type="compositionally biased region" description="Low complexity" evidence="5">
    <location>
        <begin position="125"/>
        <end position="137"/>
    </location>
</feature>
<feature type="compositionally biased region" description="Low complexity" evidence="5">
    <location>
        <begin position="212"/>
        <end position="224"/>
    </location>
</feature>
<evidence type="ECO:0000256" key="3">
    <source>
        <dbReference type="ARBA" id="ARBA00023273"/>
    </source>
</evidence>
<feature type="compositionally biased region" description="Low complexity" evidence="5">
    <location>
        <begin position="181"/>
        <end position="193"/>
    </location>
</feature>
<feature type="compositionally biased region" description="Low complexity" evidence="5">
    <location>
        <begin position="69"/>
        <end position="81"/>
    </location>
</feature>
<feature type="compositionally biased region" description="Acidic residues" evidence="5">
    <location>
        <begin position="271"/>
        <end position="292"/>
    </location>
</feature>
<dbReference type="PANTHER" id="PTHR15654">
    <property type="entry name" value="COILED-COIL DOMAIN-CONTAINING PROTEIN 113-RELATED"/>
    <property type="match status" value="1"/>
</dbReference>
<evidence type="ECO:0000259" key="6">
    <source>
        <dbReference type="Pfam" id="PF13870"/>
    </source>
</evidence>
<reference evidence="7" key="1">
    <citation type="submission" date="2025-05" db="UniProtKB">
        <authorList>
            <consortium name="EnsemblMetazoa"/>
        </authorList>
    </citation>
    <scope>IDENTIFICATION</scope>
</reference>
<dbReference type="InterPro" id="IPR025254">
    <property type="entry name" value="CCDC113/CCDC96_CC"/>
</dbReference>
<feature type="compositionally biased region" description="Basic and acidic residues" evidence="5">
    <location>
        <begin position="24"/>
        <end position="68"/>
    </location>
</feature>
<dbReference type="PANTHER" id="PTHR15654:SF1">
    <property type="entry name" value="COILED-COIL DOMAIN-CONTAINING PROTEIN 96"/>
    <property type="match status" value="1"/>
</dbReference>
<proteinExistence type="predicted"/>
<feature type="compositionally biased region" description="Basic and acidic residues" evidence="5">
    <location>
        <begin position="166"/>
        <end position="179"/>
    </location>
</feature>
<organism evidence="7 8">
    <name type="scientific">Diabrotica virgifera virgifera</name>
    <name type="common">western corn rootworm</name>
    <dbReference type="NCBI Taxonomy" id="50390"/>
    <lineage>
        <taxon>Eukaryota</taxon>
        <taxon>Metazoa</taxon>
        <taxon>Ecdysozoa</taxon>
        <taxon>Arthropoda</taxon>
        <taxon>Hexapoda</taxon>
        <taxon>Insecta</taxon>
        <taxon>Pterygota</taxon>
        <taxon>Neoptera</taxon>
        <taxon>Endopterygota</taxon>
        <taxon>Coleoptera</taxon>
        <taxon>Polyphaga</taxon>
        <taxon>Cucujiformia</taxon>
        <taxon>Chrysomeloidea</taxon>
        <taxon>Chrysomelidae</taxon>
        <taxon>Galerucinae</taxon>
        <taxon>Diabroticina</taxon>
        <taxon>Diabroticites</taxon>
        <taxon>Diabrotica</taxon>
    </lineage>
</organism>
<dbReference type="InterPro" id="IPR051885">
    <property type="entry name" value="CC_CF"/>
</dbReference>
<keyword evidence="8" id="KW-1185">Reference proteome</keyword>
<name>A0ABM5L8C4_DIAVI</name>
<dbReference type="RefSeq" id="XP_050518684.1">
    <property type="nucleotide sequence ID" value="XM_050662727.1"/>
</dbReference>